<protein>
    <recommendedName>
        <fullName evidence="5">2-aminoethylphosphonate--pyruvate transaminase</fullName>
        <ecNumber evidence="5">2.6.1.37</ecNumber>
    </recommendedName>
    <alternativeName>
        <fullName evidence="5">2-aminoethylphosphonate aminotransferase</fullName>
    </alternativeName>
    <alternativeName>
        <fullName evidence="5">AEP transaminase</fullName>
        <shortName evidence="5">AEPT</shortName>
    </alternativeName>
</protein>
<sequence length="363" mass="41012">MNYKLLTPGPLTTSDSVKQAMLVDHCTWDQEYKEITQTIRQELLQLAHVTSAEYTTVLMQGSGSFGVESVLSSVIAPTDTVLICVNGAYGHRMVQMAERHRLSYYVYEVNENEVPRAKDIENILISYPEISALAIVHSETTSGILNPLTEISKVAKENNLLFIVDAMSSFGGIELDVAALKIDFLVSSSNKCIQGVPGFSFVIAKKIALEKRKKHARTLSLDLYDQYQVMEKDGKWRFTSPTHTVLAFLEALKELRKEGGINQRHLRYLANNQLLRENMADLGYESYLSEHQGPFITSFMFPTKNFSFTNFYQHLKDHGFVIYPGKISQIDCFRIGNIGEIYPTDIQKLTEVIATYQEVANVI</sequence>
<dbReference type="PANTHER" id="PTHR42778">
    <property type="entry name" value="2-AMINOETHYLPHOSPHONATE--PYRUVATE TRANSAMINASE"/>
    <property type="match status" value="1"/>
</dbReference>
<organism evidence="7 8">
    <name type="scientific">Enterococcus alishanensis</name>
    <dbReference type="NCBI Taxonomy" id="1303817"/>
    <lineage>
        <taxon>Bacteria</taxon>
        <taxon>Bacillati</taxon>
        <taxon>Bacillota</taxon>
        <taxon>Bacilli</taxon>
        <taxon>Lactobacillales</taxon>
        <taxon>Enterococcaceae</taxon>
        <taxon>Enterococcus</taxon>
    </lineage>
</organism>
<dbReference type="InterPro" id="IPR000192">
    <property type="entry name" value="Aminotrans_V_dom"/>
</dbReference>
<dbReference type="NCBIfam" id="NF010006">
    <property type="entry name" value="PRK13479.1"/>
    <property type="match status" value="1"/>
</dbReference>
<comment type="caution">
    <text evidence="7">The sequence shown here is derived from an EMBL/GenBank/DDBJ whole genome shotgun (WGS) entry which is preliminary data.</text>
</comment>
<dbReference type="EC" id="2.6.1.37" evidence="5"/>
<dbReference type="Proteomes" id="UP000774130">
    <property type="component" value="Unassembled WGS sequence"/>
</dbReference>
<evidence type="ECO:0000256" key="1">
    <source>
        <dbReference type="ARBA" id="ARBA00001933"/>
    </source>
</evidence>
<dbReference type="InterPro" id="IPR012703">
    <property type="entry name" value="NH2EtPonate_pyrv_transaminase"/>
</dbReference>
<evidence type="ECO:0000256" key="2">
    <source>
        <dbReference type="ARBA" id="ARBA00022576"/>
    </source>
</evidence>
<reference evidence="7 8" key="1">
    <citation type="submission" date="2021-06" db="EMBL/GenBank/DDBJ databases">
        <title>Enterococcus alishanensis sp. nov., a novel lactic acid bacterium isolated from fresh coffee beans.</title>
        <authorList>
            <person name="Chen Y.-S."/>
        </authorList>
    </citation>
    <scope>NUCLEOTIDE SEQUENCE [LARGE SCALE GENOMIC DNA]</scope>
    <source>
        <strain evidence="7 8">ALS3</strain>
    </source>
</reference>
<comment type="similarity">
    <text evidence="5">Belongs to the class-V pyridoxal-phosphate-dependent aminotransferase family. PhnW subfamily.</text>
</comment>
<dbReference type="EMBL" id="JAHUZB010000002">
    <property type="protein sequence ID" value="MBV7389954.1"/>
    <property type="molecule type" value="Genomic_DNA"/>
</dbReference>
<dbReference type="HAMAP" id="MF_01376">
    <property type="entry name" value="PhnW_aminotrans_5"/>
    <property type="match status" value="1"/>
</dbReference>
<comment type="cofactor">
    <cofactor evidence="1 5">
        <name>pyridoxal 5'-phosphate</name>
        <dbReference type="ChEBI" id="CHEBI:597326"/>
    </cofactor>
</comment>
<proteinExistence type="inferred from homology"/>
<evidence type="ECO:0000256" key="5">
    <source>
        <dbReference type="HAMAP-Rule" id="MF_01376"/>
    </source>
</evidence>
<comment type="catalytic activity">
    <reaction evidence="5">
        <text>(2-aminoethyl)phosphonate + pyruvate = phosphonoacetaldehyde + L-alanine</text>
        <dbReference type="Rhea" id="RHEA:17021"/>
        <dbReference type="ChEBI" id="CHEBI:15361"/>
        <dbReference type="ChEBI" id="CHEBI:57418"/>
        <dbReference type="ChEBI" id="CHEBI:57972"/>
        <dbReference type="ChEBI" id="CHEBI:58383"/>
        <dbReference type="EC" id="2.6.1.37"/>
    </reaction>
</comment>
<feature type="modified residue" description="N6-(pyridoxal phosphate)lysine" evidence="5">
    <location>
        <position position="191"/>
    </location>
</feature>
<evidence type="ECO:0000259" key="6">
    <source>
        <dbReference type="Pfam" id="PF00266"/>
    </source>
</evidence>
<comment type="subunit">
    <text evidence="5">Homodimer.</text>
</comment>
<keyword evidence="3 5" id="KW-0808">Transferase</keyword>
<evidence type="ECO:0000256" key="4">
    <source>
        <dbReference type="ARBA" id="ARBA00022898"/>
    </source>
</evidence>
<comment type="function">
    <text evidence="5">Involved in phosphonate degradation.</text>
</comment>
<evidence type="ECO:0000313" key="8">
    <source>
        <dbReference type="Proteomes" id="UP000774130"/>
    </source>
</evidence>
<dbReference type="NCBIfam" id="TIGR02326">
    <property type="entry name" value="transamin_PhnW"/>
    <property type="match status" value="1"/>
</dbReference>
<name>A0ABS6TAL9_9ENTE</name>
<gene>
    <name evidence="5 7" type="primary">phnW</name>
    <name evidence="7" type="ORF">KUA55_04625</name>
</gene>
<keyword evidence="2 5" id="KW-0032">Aminotransferase</keyword>
<feature type="domain" description="Aminotransferase class V" evidence="6">
    <location>
        <begin position="30"/>
        <end position="319"/>
    </location>
</feature>
<dbReference type="PANTHER" id="PTHR42778:SF1">
    <property type="entry name" value="2-AMINOETHYLPHOSPHONATE--PYRUVATE TRANSAMINASE"/>
    <property type="match status" value="1"/>
</dbReference>
<evidence type="ECO:0000256" key="3">
    <source>
        <dbReference type="ARBA" id="ARBA00022679"/>
    </source>
</evidence>
<dbReference type="InterPro" id="IPR024169">
    <property type="entry name" value="SP_NH2Trfase/AEP_transaminase"/>
</dbReference>
<evidence type="ECO:0000313" key="7">
    <source>
        <dbReference type="EMBL" id="MBV7389954.1"/>
    </source>
</evidence>
<dbReference type="GO" id="GO:0047304">
    <property type="term" value="F:2-aminoethylphosphonate-pyruvate transaminase activity"/>
    <property type="evidence" value="ECO:0007669"/>
    <property type="project" value="UniProtKB-EC"/>
</dbReference>
<dbReference type="Pfam" id="PF00266">
    <property type="entry name" value="Aminotran_5"/>
    <property type="match status" value="1"/>
</dbReference>
<dbReference type="RefSeq" id="WP_218325011.1">
    <property type="nucleotide sequence ID" value="NZ_JAHUZB010000002.1"/>
</dbReference>
<dbReference type="PIRSF" id="PIRSF000524">
    <property type="entry name" value="SPT"/>
    <property type="match status" value="1"/>
</dbReference>
<accession>A0ABS6TAL9</accession>
<dbReference type="NCBIfam" id="TIGR03301">
    <property type="entry name" value="PhnW-AepZ"/>
    <property type="match status" value="1"/>
</dbReference>
<keyword evidence="8" id="KW-1185">Reference proteome</keyword>
<keyword evidence="4 5" id="KW-0663">Pyridoxal phosphate</keyword>
<keyword evidence="5" id="KW-0670">Pyruvate</keyword>